<name>A0A2T1NI69_9FLAO</name>
<dbReference type="RefSeq" id="WP_106677285.1">
    <property type="nucleotide sequence ID" value="NZ_JACHWV010000005.1"/>
</dbReference>
<evidence type="ECO:0000313" key="1">
    <source>
        <dbReference type="EMBL" id="PSG92588.1"/>
    </source>
</evidence>
<reference evidence="1 2" key="1">
    <citation type="submission" date="2018-03" db="EMBL/GenBank/DDBJ databases">
        <title>Mesoflavibacter sp. HG37 and Mesoflavibacter sp. HG96 sp.nov., two marine bacteria isolated from seawater of Western Pacific Ocean.</title>
        <authorList>
            <person name="Cheng H."/>
            <person name="Wu Y.-H."/>
            <person name="Guo L.-L."/>
            <person name="Xu X.-W."/>
        </authorList>
    </citation>
    <scope>NUCLEOTIDE SEQUENCE [LARGE SCALE GENOMIC DNA]</scope>
    <source>
        <strain evidence="1 2">KCTC 42117</strain>
    </source>
</reference>
<evidence type="ECO:0000313" key="2">
    <source>
        <dbReference type="Proteomes" id="UP000238430"/>
    </source>
</evidence>
<gene>
    <name evidence="1" type="ORF">C7H61_03855</name>
</gene>
<dbReference type="AlphaFoldDB" id="A0A2T1NI69"/>
<accession>A0A2T1NI69</accession>
<dbReference type="Proteomes" id="UP000238430">
    <property type="component" value="Unassembled WGS sequence"/>
</dbReference>
<comment type="caution">
    <text evidence="1">The sequence shown here is derived from an EMBL/GenBank/DDBJ whole genome shotgun (WGS) entry which is preliminary data.</text>
</comment>
<protein>
    <submittedName>
        <fullName evidence="1">Cell envelope biogenesis protein OmpA</fullName>
    </submittedName>
</protein>
<keyword evidence="2" id="KW-1185">Reference proteome</keyword>
<dbReference type="EMBL" id="PXOT01000018">
    <property type="protein sequence ID" value="PSG92588.1"/>
    <property type="molecule type" value="Genomic_DNA"/>
</dbReference>
<dbReference type="OrthoDB" id="5347798at2"/>
<sequence>MTQDDKLQILKDILLKDEHEYALSLEQKLKDLEAVINQQPNLSKKINPIIDDKLQEFVEEIPETLGPTITETLKAEIKNSQDAVVEALYPIMGKMIKKYVQKEIQLLSEAINNKMNNTFSFESLKRRFRAKRSGVSEGDIILQDHFKPTIEQIMVIEQGSGIVTSEYSKTQNIDQDTVAGMLTAIKSFAEDAFQAETQNLEYIEYENYYIHLQNFSNYYIAVVISGAFTATFRNKLEDKLLDFAQNVINKTDLENSSILATKLKAQFEHEII</sequence>
<proteinExistence type="predicted"/>
<organism evidence="1 2">
    <name type="scientific">Mesoflavibacter zeaxanthinifaciens subsp. sabulilitoris</name>
    <dbReference type="NCBI Taxonomy" id="1520893"/>
    <lineage>
        <taxon>Bacteria</taxon>
        <taxon>Pseudomonadati</taxon>
        <taxon>Bacteroidota</taxon>
        <taxon>Flavobacteriia</taxon>
        <taxon>Flavobacteriales</taxon>
        <taxon>Flavobacteriaceae</taxon>
        <taxon>Mesoflavibacter</taxon>
    </lineage>
</organism>